<name>A0A0V0GWY7_SOLCH</name>
<dbReference type="AlphaFoldDB" id="A0A0V0GWY7"/>
<protein>
    <submittedName>
        <fullName evidence="1">Putative ovule protein</fullName>
    </submittedName>
</protein>
<reference evidence="1" key="1">
    <citation type="submission" date="2015-12" db="EMBL/GenBank/DDBJ databases">
        <title>Gene expression during late stages of embryo sac development: a critical building block for successful pollen-pistil interactions.</title>
        <authorList>
            <person name="Liu Y."/>
            <person name="Joly V."/>
            <person name="Sabar M."/>
            <person name="Matton D.P."/>
        </authorList>
    </citation>
    <scope>NUCLEOTIDE SEQUENCE</scope>
</reference>
<dbReference type="EMBL" id="GEDG01029874">
    <property type="protein sequence ID" value="JAP12265.1"/>
    <property type="molecule type" value="Transcribed_RNA"/>
</dbReference>
<evidence type="ECO:0000313" key="1">
    <source>
        <dbReference type="EMBL" id="JAP12265.1"/>
    </source>
</evidence>
<accession>A0A0V0GWY7</accession>
<proteinExistence type="predicted"/>
<organism evidence="1">
    <name type="scientific">Solanum chacoense</name>
    <name type="common">Chaco potato</name>
    <dbReference type="NCBI Taxonomy" id="4108"/>
    <lineage>
        <taxon>Eukaryota</taxon>
        <taxon>Viridiplantae</taxon>
        <taxon>Streptophyta</taxon>
        <taxon>Embryophyta</taxon>
        <taxon>Tracheophyta</taxon>
        <taxon>Spermatophyta</taxon>
        <taxon>Magnoliopsida</taxon>
        <taxon>eudicotyledons</taxon>
        <taxon>Gunneridae</taxon>
        <taxon>Pentapetalae</taxon>
        <taxon>asterids</taxon>
        <taxon>lamiids</taxon>
        <taxon>Solanales</taxon>
        <taxon>Solanaceae</taxon>
        <taxon>Solanoideae</taxon>
        <taxon>Solaneae</taxon>
        <taxon>Solanum</taxon>
    </lineage>
</organism>
<sequence>MFKNMLRRTIRCSKSGSSISSVTCPLVSSIAFLLWPLASSSFVTLGDRTLHRGTTRRHADYSFLSPT</sequence>